<accession>A0A136IRF9</accession>
<evidence type="ECO:0000256" key="9">
    <source>
        <dbReference type="PROSITE-ProRule" id="PRU10141"/>
    </source>
</evidence>
<dbReference type="PROSITE" id="PS00107">
    <property type="entry name" value="PROTEIN_KINASE_ATP"/>
    <property type="match status" value="1"/>
</dbReference>
<comment type="catalytic activity">
    <reaction evidence="8">
        <text>L-seryl-[protein] + ATP = O-phospho-L-seryl-[protein] + ADP + H(+)</text>
        <dbReference type="Rhea" id="RHEA:17989"/>
        <dbReference type="Rhea" id="RHEA-COMP:9863"/>
        <dbReference type="Rhea" id="RHEA-COMP:11604"/>
        <dbReference type="ChEBI" id="CHEBI:15378"/>
        <dbReference type="ChEBI" id="CHEBI:29999"/>
        <dbReference type="ChEBI" id="CHEBI:30616"/>
        <dbReference type="ChEBI" id="CHEBI:83421"/>
        <dbReference type="ChEBI" id="CHEBI:456216"/>
        <dbReference type="EC" id="2.7.11.1"/>
    </reaction>
</comment>
<gene>
    <name evidence="12" type="ORF">Micbo1qcDRAFT_215949</name>
</gene>
<dbReference type="Gene3D" id="3.30.200.20">
    <property type="entry name" value="Phosphorylase Kinase, domain 1"/>
    <property type="match status" value="1"/>
</dbReference>
<feature type="region of interest" description="Disordered" evidence="10">
    <location>
        <begin position="1"/>
        <end position="46"/>
    </location>
</feature>
<keyword evidence="2" id="KW-0723">Serine/threonine-protein kinase</keyword>
<comment type="catalytic activity">
    <reaction evidence="7">
        <text>L-threonyl-[protein] + ATP = O-phospho-L-threonyl-[protein] + ADP + H(+)</text>
        <dbReference type="Rhea" id="RHEA:46608"/>
        <dbReference type="Rhea" id="RHEA-COMP:11060"/>
        <dbReference type="Rhea" id="RHEA-COMP:11605"/>
        <dbReference type="ChEBI" id="CHEBI:15378"/>
        <dbReference type="ChEBI" id="CHEBI:30013"/>
        <dbReference type="ChEBI" id="CHEBI:30616"/>
        <dbReference type="ChEBI" id="CHEBI:61977"/>
        <dbReference type="ChEBI" id="CHEBI:456216"/>
        <dbReference type="EC" id="2.7.11.1"/>
    </reaction>
</comment>
<name>A0A136IRF9_9PEZI</name>
<dbReference type="InterPro" id="IPR000719">
    <property type="entry name" value="Prot_kinase_dom"/>
</dbReference>
<dbReference type="Gene3D" id="1.10.510.10">
    <property type="entry name" value="Transferase(Phosphotransferase) domain 1"/>
    <property type="match status" value="1"/>
</dbReference>
<dbReference type="GO" id="GO:0005524">
    <property type="term" value="F:ATP binding"/>
    <property type="evidence" value="ECO:0007669"/>
    <property type="project" value="UniProtKB-UniRule"/>
</dbReference>
<evidence type="ECO:0000313" key="12">
    <source>
        <dbReference type="EMBL" id="KXJ87522.1"/>
    </source>
</evidence>
<feature type="compositionally biased region" description="Polar residues" evidence="10">
    <location>
        <begin position="7"/>
        <end position="37"/>
    </location>
</feature>
<dbReference type="EMBL" id="KQ964262">
    <property type="protein sequence ID" value="KXJ87522.1"/>
    <property type="molecule type" value="Genomic_DNA"/>
</dbReference>
<dbReference type="Pfam" id="PF00069">
    <property type="entry name" value="Pkinase"/>
    <property type="match status" value="2"/>
</dbReference>
<protein>
    <recommendedName>
        <fullName evidence="1">non-specific serine/threonine protein kinase</fullName>
        <ecNumber evidence="1">2.7.11.1</ecNumber>
    </recommendedName>
</protein>
<evidence type="ECO:0000256" key="3">
    <source>
        <dbReference type="ARBA" id="ARBA00022679"/>
    </source>
</evidence>
<dbReference type="GO" id="GO:0050684">
    <property type="term" value="P:regulation of mRNA processing"/>
    <property type="evidence" value="ECO:0007669"/>
    <property type="project" value="TreeGrafter"/>
</dbReference>
<dbReference type="PROSITE" id="PS50011">
    <property type="entry name" value="PROTEIN_KINASE_DOM"/>
    <property type="match status" value="1"/>
</dbReference>
<dbReference type="STRING" id="196109.A0A136IRF9"/>
<dbReference type="InParanoid" id="A0A136IRF9"/>
<proteinExistence type="predicted"/>
<sequence>MAEDTKGQANKTTVKVSQADPSSLSGLQHSPSPAKTTVQEEDDSNYQAGGYHPVYVGDVYNERYQIINKIGYGVYSTVWLVKDVMPRFNPRSNGQTVFRALKILKANAYSSKHPILEREIMAHLRDGNQQQIGYNYICHMLDSFEHQGPHGTHVCLVFELMGETLAGFGAWFDECEVPNIIMRRFTTHLLLALDYAHDFNVIHTVSDLKPDNIYVKFRDHSQIESAYMRDHPPPAQDRNESTYTVIPSAPLFRYYFAPGDEANFDLFDVALGDWGVSRWADSEPGLRKAVIQPVALRSPEVLIGAVWDVNTDFWNLGAVIYEVFRAIRLFSGSAPPKGDYAREEHIAEIVDLFGPFPKALLEKGDQEFVAKVFDEDGRVRDAAPFGRPGLCSETFLPRLPDDVRAGFADFMKTMMKIDPAERPMPEDMLRHPWLGALPPKNVDVRSTAP</sequence>
<evidence type="ECO:0000256" key="8">
    <source>
        <dbReference type="ARBA" id="ARBA00048679"/>
    </source>
</evidence>
<evidence type="ECO:0000256" key="4">
    <source>
        <dbReference type="ARBA" id="ARBA00022741"/>
    </source>
</evidence>
<feature type="domain" description="Protein kinase" evidence="11">
    <location>
        <begin position="64"/>
        <end position="434"/>
    </location>
</feature>
<dbReference type="CDD" id="cd05118">
    <property type="entry name" value="STKc_CMGC"/>
    <property type="match status" value="1"/>
</dbReference>
<feature type="binding site" evidence="9">
    <location>
        <position position="102"/>
    </location>
    <ligand>
        <name>ATP</name>
        <dbReference type="ChEBI" id="CHEBI:30616"/>
    </ligand>
</feature>
<reference evidence="13" key="1">
    <citation type="submission" date="2016-02" db="EMBL/GenBank/DDBJ databases">
        <title>Draft genome sequence of Microdochium bolleyi, a fungal endophyte of beachgrass.</title>
        <authorList>
            <consortium name="DOE Joint Genome Institute"/>
            <person name="David A.S."/>
            <person name="May G."/>
            <person name="Haridas S."/>
            <person name="Lim J."/>
            <person name="Wang M."/>
            <person name="Labutti K."/>
            <person name="Lipzen A."/>
            <person name="Barry K."/>
            <person name="Grigoriev I.V."/>
        </authorList>
    </citation>
    <scope>NUCLEOTIDE SEQUENCE [LARGE SCALE GENOMIC DNA]</scope>
    <source>
        <strain evidence="13">J235TASD1</strain>
    </source>
</reference>
<organism evidence="12 13">
    <name type="scientific">Microdochium bolleyi</name>
    <dbReference type="NCBI Taxonomy" id="196109"/>
    <lineage>
        <taxon>Eukaryota</taxon>
        <taxon>Fungi</taxon>
        <taxon>Dikarya</taxon>
        <taxon>Ascomycota</taxon>
        <taxon>Pezizomycotina</taxon>
        <taxon>Sordariomycetes</taxon>
        <taxon>Xylariomycetidae</taxon>
        <taxon>Xylariales</taxon>
        <taxon>Microdochiaceae</taxon>
        <taxon>Microdochium</taxon>
    </lineage>
</organism>
<dbReference type="GO" id="GO:0000245">
    <property type="term" value="P:spliceosomal complex assembly"/>
    <property type="evidence" value="ECO:0007669"/>
    <property type="project" value="TreeGrafter"/>
</dbReference>
<keyword evidence="3" id="KW-0808">Transferase</keyword>
<dbReference type="AlphaFoldDB" id="A0A136IRF9"/>
<dbReference type="EC" id="2.7.11.1" evidence="1"/>
<keyword evidence="4 9" id="KW-0547">Nucleotide-binding</keyword>
<evidence type="ECO:0000313" key="13">
    <source>
        <dbReference type="Proteomes" id="UP000070501"/>
    </source>
</evidence>
<dbReference type="InterPro" id="IPR017441">
    <property type="entry name" value="Protein_kinase_ATP_BS"/>
</dbReference>
<dbReference type="SMART" id="SM00220">
    <property type="entry name" value="S_TKc"/>
    <property type="match status" value="1"/>
</dbReference>
<evidence type="ECO:0000256" key="5">
    <source>
        <dbReference type="ARBA" id="ARBA00022777"/>
    </source>
</evidence>
<evidence type="ECO:0000256" key="7">
    <source>
        <dbReference type="ARBA" id="ARBA00047899"/>
    </source>
</evidence>
<evidence type="ECO:0000256" key="1">
    <source>
        <dbReference type="ARBA" id="ARBA00012513"/>
    </source>
</evidence>
<dbReference type="PANTHER" id="PTHR47634:SF9">
    <property type="entry name" value="PROTEIN KINASE DOMAIN-CONTAINING PROTEIN-RELATED"/>
    <property type="match status" value="1"/>
</dbReference>
<dbReference type="GO" id="GO:0004674">
    <property type="term" value="F:protein serine/threonine kinase activity"/>
    <property type="evidence" value="ECO:0007669"/>
    <property type="project" value="UniProtKB-KW"/>
</dbReference>
<dbReference type="PANTHER" id="PTHR47634">
    <property type="entry name" value="PROTEIN KINASE DOMAIN-CONTAINING PROTEIN-RELATED"/>
    <property type="match status" value="1"/>
</dbReference>
<evidence type="ECO:0000259" key="11">
    <source>
        <dbReference type="PROSITE" id="PS50011"/>
    </source>
</evidence>
<keyword evidence="6 9" id="KW-0067">ATP-binding</keyword>
<evidence type="ECO:0000256" key="6">
    <source>
        <dbReference type="ARBA" id="ARBA00022840"/>
    </source>
</evidence>
<evidence type="ECO:0000256" key="10">
    <source>
        <dbReference type="SAM" id="MobiDB-lite"/>
    </source>
</evidence>
<keyword evidence="13" id="KW-1185">Reference proteome</keyword>
<keyword evidence="5 12" id="KW-0418">Kinase</keyword>
<dbReference type="InterPro" id="IPR051334">
    <property type="entry name" value="SRPK"/>
</dbReference>
<evidence type="ECO:0000256" key="2">
    <source>
        <dbReference type="ARBA" id="ARBA00022527"/>
    </source>
</evidence>
<dbReference type="SUPFAM" id="SSF56112">
    <property type="entry name" value="Protein kinase-like (PK-like)"/>
    <property type="match status" value="1"/>
</dbReference>
<dbReference type="OrthoDB" id="5979581at2759"/>
<dbReference type="Proteomes" id="UP000070501">
    <property type="component" value="Unassembled WGS sequence"/>
</dbReference>
<dbReference type="InterPro" id="IPR011009">
    <property type="entry name" value="Kinase-like_dom_sf"/>
</dbReference>